<dbReference type="OrthoDB" id="8961953at2"/>
<evidence type="ECO:0000313" key="5">
    <source>
        <dbReference type="EMBL" id="QBB71671.1"/>
    </source>
</evidence>
<evidence type="ECO:0000256" key="2">
    <source>
        <dbReference type="PROSITE-ProRule" id="PRU00335"/>
    </source>
</evidence>
<dbReference type="EMBL" id="CP035704">
    <property type="protein sequence ID" value="QBB71671.1"/>
    <property type="molecule type" value="Genomic_DNA"/>
</dbReference>
<feature type="compositionally biased region" description="Basic residues" evidence="3">
    <location>
        <begin position="1"/>
        <end position="14"/>
    </location>
</feature>
<feature type="domain" description="HTH tetR-type" evidence="4">
    <location>
        <begin position="22"/>
        <end position="82"/>
    </location>
</feature>
<dbReference type="GO" id="GO:0000976">
    <property type="term" value="F:transcription cis-regulatory region binding"/>
    <property type="evidence" value="ECO:0007669"/>
    <property type="project" value="TreeGrafter"/>
</dbReference>
<dbReference type="GO" id="GO:0003700">
    <property type="term" value="F:DNA-binding transcription factor activity"/>
    <property type="evidence" value="ECO:0007669"/>
    <property type="project" value="TreeGrafter"/>
</dbReference>
<feature type="region of interest" description="Disordered" evidence="3">
    <location>
        <begin position="1"/>
        <end position="23"/>
    </location>
</feature>
<keyword evidence="6" id="KW-1185">Reference proteome</keyword>
<dbReference type="Pfam" id="PF00440">
    <property type="entry name" value="TetR_N"/>
    <property type="match status" value="1"/>
</dbReference>
<dbReference type="KEGG" id="xbc:ELE36_15630"/>
<accession>A0A411HMC0</accession>
<name>A0A411HMC0_9GAMM</name>
<dbReference type="InterPro" id="IPR001647">
    <property type="entry name" value="HTH_TetR"/>
</dbReference>
<evidence type="ECO:0000256" key="1">
    <source>
        <dbReference type="ARBA" id="ARBA00023125"/>
    </source>
</evidence>
<dbReference type="InterPro" id="IPR050109">
    <property type="entry name" value="HTH-type_TetR-like_transc_reg"/>
</dbReference>
<feature type="DNA-binding region" description="H-T-H motif" evidence="2">
    <location>
        <begin position="45"/>
        <end position="64"/>
    </location>
</feature>
<evidence type="ECO:0000256" key="3">
    <source>
        <dbReference type="SAM" id="MobiDB-lite"/>
    </source>
</evidence>
<dbReference type="PRINTS" id="PR00455">
    <property type="entry name" value="HTHTETR"/>
</dbReference>
<dbReference type="InterPro" id="IPR009057">
    <property type="entry name" value="Homeodomain-like_sf"/>
</dbReference>
<reference evidence="5 6" key="1">
    <citation type="submission" date="2019-01" db="EMBL/GenBank/DDBJ databases">
        <title>Pseudolysobacter antarctica gen. nov., sp. nov., isolated from Fildes Peninsula, Antarctica.</title>
        <authorList>
            <person name="Wei Z."/>
            <person name="Peng F."/>
        </authorList>
    </citation>
    <scope>NUCLEOTIDE SEQUENCE [LARGE SCALE GENOMIC DNA]</scope>
    <source>
        <strain evidence="5 6">AQ6-296</strain>
    </source>
</reference>
<dbReference type="AlphaFoldDB" id="A0A411HMC0"/>
<dbReference type="PANTHER" id="PTHR30055">
    <property type="entry name" value="HTH-TYPE TRANSCRIPTIONAL REGULATOR RUTR"/>
    <property type="match status" value="1"/>
</dbReference>
<evidence type="ECO:0000313" key="6">
    <source>
        <dbReference type="Proteomes" id="UP000291562"/>
    </source>
</evidence>
<keyword evidence="1 2" id="KW-0238">DNA-binding</keyword>
<dbReference type="Pfam" id="PF17938">
    <property type="entry name" value="TetR_C_29"/>
    <property type="match status" value="1"/>
</dbReference>
<sequence>MVKPAQPRKPRRPGRPTQSTDADMRTQVLDAAVALFAERGVIATPLRAIATKAGVTPALLHYYFGSKDAMVEALLDERIAPFIAISTAPLQGPTKSPCTTLLAFLEGHMRNIAAHPWLPRLMVREVLSEGGVLRERIVKQFSGAIAKGLVKLIEQAQALGEIRADLDPRLLSLSLVSLAVFPFATAPIWRDVFKAPASRVNADSLIAHTMALVRSALEVKRVKTK</sequence>
<organism evidence="5 6">
    <name type="scientific">Pseudolysobacter antarcticus</name>
    <dbReference type="NCBI Taxonomy" id="2511995"/>
    <lineage>
        <taxon>Bacteria</taxon>
        <taxon>Pseudomonadati</taxon>
        <taxon>Pseudomonadota</taxon>
        <taxon>Gammaproteobacteria</taxon>
        <taxon>Lysobacterales</taxon>
        <taxon>Rhodanobacteraceae</taxon>
        <taxon>Pseudolysobacter</taxon>
    </lineage>
</organism>
<gene>
    <name evidence="5" type="ORF">ELE36_15630</name>
</gene>
<dbReference type="Proteomes" id="UP000291562">
    <property type="component" value="Chromosome"/>
</dbReference>
<dbReference type="SUPFAM" id="SSF48498">
    <property type="entry name" value="Tetracyclin repressor-like, C-terminal domain"/>
    <property type="match status" value="1"/>
</dbReference>
<dbReference type="InterPro" id="IPR041474">
    <property type="entry name" value="NicS_C"/>
</dbReference>
<proteinExistence type="predicted"/>
<dbReference type="Gene3D" id="1.10.357.10">
    <property type="entry name" value="Tetracycline Repressor, domain 2"/>
    <property type="match status" value="1"/>
</dbReference>
<dbReference type="InterPro" id="IPR036271">
    <property type="entry name" value="Tet_transcr_reg_TetR-rel_C_sf"/>
</dbReference>
<dbReference type="PROSITE" id="PS50977">
    <property type="entry name" value="HTH_TETR_2"/>
    <property type="match status" value="1"/>
</dbReference>
<protein>
    <submittedName>
        <fullName evidence="5">TetR/AcrR family transcriptional regulator</fullName>
    </submittedName>
</protein>
<dbReference type="PANTHER" id="PTHR30055:SF233">
    <property type="entry name" value="REGULATORY PROTEIN TETR"/>
    <property type="match status" value="1"/>
</dbReference>
<evidence type="ECO:0000259" key="4">
    <source>
        <dbReference type="PROSITE" id="PS50977"/>
    </source>
</evidence>
<dbReference type="SUPFAM" id="SSF46689">
    <property type="entry name" value="Homeodomain-like"/>
    <property type="match status" value="1"/>
</dbReference>